<accession>A0A3N4JDB9</accession>
<sequence length="566" mass="63544">MAQITGFDSIKIGVDFGTKYSSVAWALSSIPEEINVIDRWVTGRNRTSAKVPSEISYGPSGVKWGFGIPYKEPRLAWFKLLLDPSKYSLANATNSPLTKTKQMIPVGKRPVNVVADYLSELHKHTIDHLEKTLGKEVVKVSPLDFTLTVPAVWSDAAKNLTLQAAELAGLGRKSSLRLISEPEAAALCCLRDIEPNHLQVGDTFVVADCGDGTVDVLSYTITRKSPLEVVECVEGTGGMCGSTAINERFEDLVRRRIGTRSIMLVTGFPRFDKMKPEGRIHMMKEFNDSLKPGFTDSEDEDIFTCPIPGVADDANAGIEDGLFVIDREEMRKIFDPVVQKVIQLVQQQVKEVEKLETRQVKALVLAGGFGESEYLRCRLEAEIRTKDGKKIIILQPCNAWTAVVRGAVIRGLEGEMVQTRKVTKHYGTSYNTRFIEGLHPKRDAYIDPFTGKEMCRRRMQWYIYRQVNPYPPRTQAHHPVCPPNHISWISPTVLTLVTDVYTVCDLKVDLSKIPKDKFKKKIAINGQPVYRLTFDLLMSIQSATLVFEFEVDGKVYNDVKACYNYL</sequence>
<dbReference type="AlphaFoldDB" id="A0A3N4JDB9"/>
<dbReference type="Proteomes" id="UP000276215">
    <property type="component" value="Unassembled WGS sequence"/>
</dbReference>
<dbReference type="PRINTS" id="PR00301">
    <property type="entry name" value="HEATSHOCK70"/>
</dbReference>
<dbReference type="CDD" id="cd10170">
    <property type="entry name" value="ASKHA_NBD_HSP70"/>
    <property type="match status" value="1"/>
</dbReference>
<dbReference type="Gene3D" id="3.30.420.40">
    <property type="match status" value="2"/>
</dbReference>
<dbReference type="PANTHER" id="PTHR14187">
    <property type="entry name" value="ALPHA KINASE/ELONGATION FACTOR 2 KINASE"/>
    <property type="match status" value="1"/>
</dbReference>
<reference evidence="3 4" key="1">
    <citation type="journal article" date="2018" name="Nat. Ecol. Evol.">
        <title>Pezizomycetes genomes reveal the molecular basis of ectomycorrhizal truffle lifestyle.</title>
        <authorList>
            <person name="Murat C."/>
            <person name="Payen T."/>
            <person name="Noel B."/>
            <person name="Kuo A."/>
            <person name="Morin E."/>
            <person name="Chen J."/>
            <person name="Kohler A."/>
            <person name="Krizsan K."/>
            <person name="Balestrini R."/>
            <person name="Da Silva C."/>
            <person name="Montanini B."/>
            <person name="Hainaut M."/>
            <person name="Levati E."/>
            <person name="Barry K.W."/>
            <person name="Belfiori B."/>
            <person name="Cichocki N."/>
            <person name="Clum A."/>
            <person name="Dockter R.B."/>
            <person name="Fauchery L."/>
            <person name="Guy J."/>
            <person name="Iotti M."/>
            <person name="Le Tacon F."/>
            <person name="Lindquist E.A."/>
            <person name="Lipzen A."/>
            <person name="Malagnac F."/>
            <person name="Mello A."/>
            <person name="Molinier V."/>
            <person name="Miyauchi S."/>
            <person name="Poulain J."/>
            <person name="Riccioni C."/>
            <person name="Rubini A."/>
            <person name="Sitrit Y."/>
            <person name="Splivallo R."/>
            <person name="Traeger S."/>
            <person name="Wang M."/>
            <person name="Zifcakova L."/>
            <person name="Wipf D."/>
            <person name="Zambonelli A."/>
            <person name="Paolocci F."/>
            <person name="Nowrousian M."/>
            <person name="Ottonello S."/>
            <person name="Baldrian P."/>
            <person name="Spatafora J.W."/>
            <person name="Henrissat B."/>
            <person name="Nagy L.G."/>
            <person name="Aury J.M."/>
            <person name="Wincker P."/>
            <person name="Grigoriev I.V."/>
            <person name="Bonfante P."/>
            <person name="Martin F.M."/>
        </authorList>
    </citation>
    <scope>NUCLEOTIDE SEQUENCE [LARGE SCALE GENOMIC DNA]</scope>
    <source>
        <strain evidence="3 4">120613-1</strain>
    </source>
</reference>
<gene>
    <name evidence="3" type="ORF">L873DRAFT_1712674</name>
</gene>
<protein>
    <submittedName>
        <fullName evidence="3">Actin-like ATPase domain-containing protein</fullName>
    </submittedName>
</protein>
<proteinExistence type="predicted"/>
<dbReference type="Gene3D" id="3.90.640.10">
    <property type="entry name" value="Actin, Chain A, domain 4"/>
    <property type="match status" value="1"/>
</dbReference>
<dbReference type="Pfam" id="PF00012">
    <property type="entry name" value="HSP70"/>
    <property type="match status" value="1"/>
</dbReference>
<evidence type="ECO:0000256" key="1">
    <source>
        <dbReference type="ARBA" id="ARBA00022741"/>
    </source>
</evidence>
<keyword evidence="4" id="KW-1185">Reference proteome</keyword>
<organism evidence="3 4">
    <name type="scientific">Choiromyces venosus 120613-1</name>
    <dbReference type="NCBI Taxonomy" id="1336337"/>
    <lineage>
        <taxon>Eukaryota</taxon>
        <taxon>Fungi</taxon>
        <taxon>Dikarya</taxon>
        <taxon>Ascomycota</taxon>
        <taxon>Pezizomycotina</taxon>
        <taxon>Pezizomycetes</taxon>
        <taxon>Pezizales</taxon>
        <taxon>Tuberaceae</taxon>
        <taxon>Choiromyces</taxon>
    </lineage>
</organism>
<evidence type="ECO:0000313" key="3">
    <source>
        <dbReference type="EMBL" id="RPA91804.1"/>
    </source>
</evidence>
<dbReference type="EMBL" id="ML120488">
    <property type="protein sequence ID" value="RPA91804.1"/>
    <property type="molecule type" value="Genomic_DNA"/>
</dbReference>
<dbReference type="SUPFAM" id="SSF53067">
    <property type="entry name" value="Actin-like ATPase domain"/>
    <property type="match status" value="2"/>
</dbReference>
<evidence type="ECO:0000256" key="2">
    <source>
        <dbReference type="ARBA" id="ARBA00022840"/>
    </source>
</evidence>
<dbReference type="GO" id="GO:0140662">
    <property type="term" value="F:ATP-dependent protein folding chaperone"/>
    <property type="evidence" value="ECO:0007669"/>
    <property type="project" value="InterPro"/>
</dbReference>
<dbReference type="InterPro" id="IPR013126">
    <property type="entry name" value="Hsp_70_fam"/>
</dbReference>
<evidence type="ECO:0000313" key="4">
    <source>
        <dbReference type="Proteomes" id="UP000276215"/>
    </source>
</evidence>
<dbReference type="OrthoDB" id="2963168at2759"/>
<dbReference type="STRING" id="1336337.A0A3N4JDB9"/>
<dbReference type="InterPro" id="IPR043129">
    <property type="entry name" value="ATPase_NBD"/>
</dbReference>
<keyword evidence="1" id="KW-0547">Nucleotide-binding</keyword>
<keyword evidence="2" id="KW-0067">ATP-binding</keyword>
<dbReference type="GO" id="GO:0005524">
    <property type="term" value="F:ATP binding"/>
    <property type="evidence" value="ECO:0007669"/>
    <property type="project" value="UniProtKB-KW"/>
</dbReference>
<dbReference type="PANTHER" id="PTHR14187:SF82">
    <property type="entry name" value="FAMILY CHAPERONE, PUTATIVE (AFU_ORTHOLOGUE AFUA_7G08575)-RELATED"/>
    <property type="match status" value="1"/>
</dbReference>
<name>A0A3N4JDB9_9PEZI</name>